<dbReference type="EMBL" id="CP090173">
    <property type="protein sequence ID" value="UJO23517.1"/>
    <property type="molecule type" value="Genomic_DNA"/>
</dbReference>
<evidence type="ECO:0008006" key="3">
    <source>
        <dbReference type="Google" id="ProtNLM"/>
    </source>
</evidence>
<reference evidence="1" key="1">
    <citation type="submission" date="2021-12" db="EMBL/GenBank/DDBJ databases">
        <authorList>
            <person name="Zaccaron A."/>
            <person name="Stergiopoulos I."/>
        </authorList>
    </citation>
    <scope>NUCLEOTIDE SEQUENCE</scope>
    <source>
        <strain evidence="1">Race5_Kim</strain>
    </source>
</reference>
<organism evidence="1 2">
    <name type="scientific">Passalora fulva</name>
    <name type="common">Tomato leaf mold</name>
    <name type="synonym">Cladosporium fulvum</name>
    <dbReference type="NCBI Taxonomy" id="5499"/>
    <lineage>
        <taxon>Eukaryota</taxon>
        <taxon>Fungi</taxon>
        <taxon>Dikarya</taxon>
        <taxon>Ascomycota</taxon>
        <taxon>Pezizomycotina</taxon>
        <taxon>Dothideomycetes</taxon>
        <taxon>Dothideomycetidae</taxon>
        <taxon>Mycosphaerellales</taxon>
        <taxon>Mycosphaerellaceae</taxon>
        <taxon>Fulvia</taxon>
    </lineage>
</organism>
<dbReference type="KEGG" id="ffu:CLAFUR5_12555"/>
<dbReference type="InterPro" id="IPR038883">
    <property type="entry name" value="AN11006-like"/>
</dbReference>
<name>A0A9Q8UV58_PASFU</name>
<dbReference type="PANTHER" id="PTHR42085">
    <property type="entry name" value="F-BOX DOMAIN-CONTAINING PROTEIN"/>
    <property type="match status" value="1"/>
</dbReference>
<dbReference type="OrthoDB" id="62952at2759"/>
<dbReference type="PANTHER" id="PTHR42085:SF1">
    <property type="entry name" value="F-BOX DOMAIN-CONTAINING PROTEIN"/>
    <property type="match status" value="1"/>
</dbReference>
<dbReference type="OMA" id="ERRIGDW"/>
<reference evidence="1" key="2">
    <citation type="journal article" date="2022" name="Microb. Genom.">
        <title>A chromosome-scale genome assembly of the tomato pathogen Cladosporium fulvum reveals a compartmentalized genome architecture and the presence of a dispensable chromosome.</title>
        <authorList>
            <person name="Zaccaron A.Z."/>
            <person name="Chen L.H."/>
            <person name="Samaras A."/>
            <person name="Stergiopoulos I."/>
        </authorList>
    </citation>
    <scope>NUCLEOTIDE SEQUENCE</scope>
    <source>
        <strain evidence="1">Race5_Kim</strain>
    </source>
</reference>
<accession>A0A9Q8UV58</accession>
<proteinExistence type="predicted"/>
<dbReference type="AlphaFoldDB" id="A0A9Q8UV58"/>
<evidence type="ECO:0000313" key="1">
    <source>
        <dbReference type="EMBL" id="UJO23517.1"/>
    </source>
</evidence>
<gene>
    <name evidence="1" type="ORF">CLAFUR5_12555</name>
</gene>
<dbReference type="Proteomes" id="UP000756132">
    <property type="component" value="Chromosome 11"/>
</dbReference>
<keyword evidence="2" id="KW-1185">Reference proteome</keyword>
<evidence type="ECO:0000313" key="2">
    <source>
        <dbReference type="Proteomes" id="UP000756132"/>
    </source>
</evidence>
<dbReference type="GeneID" id="71992433"/>
<sequence>MAAYQNLRAQVSHQPSRSHCPIAFPLVSDIETTAKRFVGIESKCTNENMSKCHRQSQSPLFCIPAELRNLIYDYASLPDVHPSKRRCPPHCITLACHSFHTNLSWLQVCRLIWLEANAVVFKYAEPLFFRLYEAPDLQHFMRNLTPLNVEYLQRIHIGQEVFNLALDPTVLKYLEDTTLQLWPPEVTITLTAYPCFSSTEDVSDWIMQILTHQKFASTDKLQINIHVAEHQVRNIQSIAEVIRRERRIGDWEPLSSNKREEVRWLRQWGDSRPRFQRGSPVNMAYRTFNIDFRRAPGTGKVRLQKYEPGMDTDCWHLMPWRTIFPQSHPCQRTFSAQDLHAERYLRKWQAEDSLLKFVDE</sequence>
<protein>
    <recommendedName>
        <fullName evidence="3">F-box domain-containing protein</fullName>
    </recommendedName>
</protein>
<dbReference type="RefSeq" id="XP_047767883.1">
    <property type="nucleotide sequence ID" value="XM_047911703.1"/>
</dbReference>